<organism evidence="1 2">
    <name type="scientific">Flavisolibacter ginsengisoli DSM 18119</name>
    <dbReference type="NCBI Taxonomy" id="1121884"/>
    <lineage>
        <taxon>Bacteria</taxon>
        <taxon>Pseudomonadati</taxon>
        <taxon>Bacteroidota</taxon>
        <taxon>Chitinophagia</taxon>
        <taxon>Chitinophagales</taxon>
        <taxon>Chitinophagaceae</taxon>
        <taxon>Flavisolibacter</taxon>
    </lineage>
</organism>
<dbReference type="STRING" id="1121884.SAMN02745131_04112"/>
<proteinExistence type="predicted"/>
<evidence type="ECO:0000313" key="2">
    <source>
        <dbReference type="Proteomes" id="UP000184048"/>
    </source>
</evidence>
<name>A0A1M5GDD1_9BACT</name>
<accession>A0A1M5GDD1</accession>
<dbReference type="Proteomes" id="UP000184048">
    <property type="component" value="Unassembled WGS sequence"/>
</dbReference>
<dbReference type="RefSeq" id="WP_072837222.1">
    <property type="nucleotide sequence ID" value="NZ_FQUU01000030.1"/>
</dbReference>
<reference evidence="1 2" key="1">
    <citation type="submission" date="2016-11" db="EMBL/GenBank/DDBJ databases">
        <authorList>
            <person name="Jaros S."/>
            <person name="Januszkiewicz K."/>
            <person name="Wedrychowicz H."/>
        </authorList>
    </citation>
    <scope>NUCLEOTIDE SEQUENCE [LARGE SCALE GENOMIC DNA]</scope>
    <source>
        <strain evidence="1 2">DSM 18119</strain>
    </source>
</reference>
<dbReference type="OrthoDB" id="677710at2"/>
<dbReference type="AlphaFoldDB" id="A0A1M5GDD1"/>
<dbReference type="EMBL" id="FQUU01000030">
    <property type="protein sequence ID" value="SHG01482.1"/>
    <property type="molecule type" value="Genomic_DNA"/>
</dbReference>
<evidence type="ECO:0000313" key="1">
    <source>
        <dbReference type="EMBL" id="SHG01482.1"/>
    </source>
</evidence>
<gene>
    <name evidence="1" type="ORF">SAMN02745131_04112</name>
</gene>
<protein>
    <submittedName>
        <fullName evidence="1">Uncharacterized protein</fullName>
    </submittedName>
</protein>
<keyword evidence="2" id="KW-1185">Reference proteome</keyword>
<sequence>MKMFDFSLLAIEEQLDLLYKEGVFVGKLRKNNVYKVLYQYNSFYVEITYRKYRYAVRDIRCFESTEHLDPYLLKIDIEFLINC</sequence>